<sequence length="190" mass="21511">MSKSKNLRAAAPIKLLSAGGFVAVTLFRHRQSTRDIDYIIDPAIRKLNKIKEKFQRAILAVAKQYELIGDWINPLMDLFTPGDIKRRLFRDSVGQGVVLWQGKNLIIYAAQWKWSLARKLKRIGSARRETDIKDAVEILAVMVRENGGPLALGVVKAWNTIMHTPLDDYAIRSVADAYIRRWGIPGILMS</sequence>
<dbReference type="STRING" id="1314773.A0A3N2PUJ0"/>
<evidence type="ECO:0000313" key="1">
    <source>
        <dbReference type="EMBL" id="ROT38124.1"/>
    </source>
</evidence>
<organism evidence="1 2">
    <name type="scientific">Sodiomyces alkalinus (strain CBS 110278 / VKM F-3762 / F11)</name>
    <name type="common">Alkaliphilic filamentous fungus</name>
    <dbReference type="NCBI Taxonomy" id="1314773"/>
    <lineage>
        <taxon>Eukaryota</taxon>
        <taxon>Fungi</taxon>
        <taxon>Dikarya</taxon>
        <taxon>Ascomycota</taxon>
        <taxon>Pezizomycotina</taxon>
        <taxon>Sordariomycetes</taxon>
        <taxon>Hypocreomycetidae</taxon>
        <taxon>Glomerellales</taxon>
        <taxon>Plectosphaerellaceae</taxon>
        <taxon>Sodiomyces</taxon>
    </lineage>
</organism>
<dbReference type="Proteomes" id="UP000272025">
    <property type="component" value="Unassembled WGS sequence"/>
</dbReference>
<protein>
    <submittedName>
        <fullName evidence="1">Uncharacterized protein</fullName>
    </submittedName>
</protein>
<name>A0A3N2PUJ0_SODAK</name>
<dbReference type="AlphaFoldDB" id="A0A3N2PUJ0"/>
<proteinExistence type="predicted"/>
<dbReference type="EMBL" id="ML119056">
    <property type="protein sequence ID" value="ROT38124.1"/>
    <property type="molecule type" value="Genomic_DNA"/>
</dbReference>
<evidence type="ECO:0000313" key="2">
    <source>
        <dbReference type="Proteomes" id="UP000272025"/>
    </source>
</evidence>
<dbReference type="OrthoDB" id="3348320at2759"/>
<gene>
    <name evidence="1" type="ORF">SODALDRAFT_279063</name>
</gene>
<accession>A0A3N2PUJ0</accession>
<dbReference type="RefSeq" id="XP_028465930.1">
    <property type="nucleotide sequence ID" value="XM_028608149.1"/>
</dbReference>
<reference evidence="1 2" key="1">
    <citation type="journal article" date="2018" name="Mol. Ecol.">
        <title>The obligate alkalophilic soda-lake fungus Sodiomyces alkalinus has shifted to a protein diet.</title>
        <authorList>
            <person name="Grum-Grzhimaylo A.A."/>
            <person name="Falkoski D.L."/>
            <person name="van den Heuvel J."/>
            <person name="Valero-Jimenez C.A."/>
            <person name="Min B."/>
            <person name="Choi I.G."/>
            <person name="Lipzen A."/>
            <person name="Daum C.G."/>
            <person name="Aanen D.K."/>
            <person name="Tsang A."/>
            <person name="Henrissat B."/>
            <person name="Bilanenko E.N."/>
            <person name="de Vries R.P."/>
            <person name="van Kan J.A.L."/>
            <person name="Grigoriev I.V."/>
            <person name="Debets A.J.M."/>
        </authorList>
    </citation>
    <scope>NUCLEOTIDE SEQUENCE [LARGE SCALE GENOMIC DNA]</scope>
    <source>
        <strain evidence="1 2">F11</strain>
    </source>
</reference>
<dbReference type="GeneID" id="39576627"/>
<keyword evidence="2" id="KW-1185">Reference proteome</keyword>